<dbReference type="EMBL" id="VJZA01000001">
    <property type="protein sequence ID" value="TVT26042.1"/>
    <property type="molecule type" value="Genomic_DNA"/>
</dbReference>
<sequence length="365" mass="39958">MASVLRRRGGFVSTDSTVTREVLARWLARQGCRDVRLGELTQPDAGYSGRTVFVAASWAEPGGTARHEELVVRVQSPDQQLFVAPDAVRQAETMRGLAGEPGVPVPRIWFTESDPAVLGAPFYVMGRVRGRVPGDVPSWHVRGWTVELSPGQRTRLHDNGLAALVALHRVDWRRELGFLDPAGTGTALERYLAQLENWYAWCGPSRRFGPEVLAAGLAHVLEHRPDDDGEVVVWGDARPGNICFADDLSVAALFDWETATIGPPGIDLGWWLMFERYLCEAQGKRRLDGVPGRAGTIARYHELGGVKIPDIDYYELLAGVVMTLIASRLADVLVETGRVTPEIAAIYPNRAVGLVGESLARIHAG</sequence>
<name>A0A558AP69_9PSEU</name>
<dbReference type="CDD" id="cd05154">
    <property type="entry name" value="ACAD10_11_N-like"/>
    <property type="match status" value="1"/>
</dbReference>
<evidence type="ECO:0000313" key="2">
    <source>
        <dbReference type="EMBL" id="TVT26042.1"/>
    </source>
</evidence>
<evidence type="ECO:0000259" key="1">
    <source>
        <dbReference type="Pfam" id="PF01636"/>
    </source>
</evidence>
<dbReference type="InterPro" id="IPR051678">
    <property type="entry name" value="AGP_Transferase"/>
</dbReference>
<accession>A0A558AP69</accession>
<dbReference type="SUPFAM" id="SSF56112">
    <property type="entry name" value="Protein kinase-like (PK-like)"/>
    <property type="match status" value="1"/>
</dbReference>
<dbReference type="InterPro" id="IPR002575">
    <property type="entry name" value="Aminoglycoside_PTrfase"/>
</dbReference>
<reference evidence="2 3" key="1">
    <citation type="submission" date="2019-07" db="EMBL/GenBank/DDBJ databases">
        <title>New species of Amycolatopsis and Streptomyces.</title>
        <authorList>
            <person name="Duangmal K."/>
            <person name="Teo W.F.A."/>
            <person name="Lipun K."/>
        </authorList>
    </citation>
    <scope>NUCLEOTIDE SEQUENCE [LARGE SCALE GENOMIC DNA]</scope>
    <source>
        <strain evidence="2 3">JCM 30562</strain>
    </source>
</reference>
<dbReference type="Pfam" id="PF01636">
    <property type="entry name" value="APH"/>
    <property type="match status" value="1"/>
</dbReference>
<dbReference type="Proteomes" id="UP000318578">
    <property type="component" value="Unassembled WGS sequence"/>
</dbReference>
<dbReference type="InterPro" id="IPR011009">
    <property type="entry name" value="Kinase-like_dom_sf"/>
</dbReference>
<dbReference type="AlphaFoldDB" id="A0A558AP69"/>
<comment type="caution">
    <text evidence="2">The sequence shown here is derived from an EMBL/GenBank/DDBJ whole genome shotgun (WGS) entry which is preliminary data.</text>
</comment>
<dbReference type="GO" id="GO:0016740">
    <property type="term" value="F:transferase activity"/>
    <property type="evidence" value="ECO:0007669"/>
    <property type="project" value="UniProtKB-KW"/>
</dbReference>
<dbReference type="Gene3D" id="3.90.1200.10">
    <property type="match status" value="1"/>
</dbReference>
<dbReference type="InterPro" id="IPR041726">
    <property type="entry name" value="ACAD10_11_N"/>
</dbReference>
<feature type="domain" description="Aminoglycoside phosphotransferase" evidence="1">
    <location>
        <begin position="40"/>
        <end position="290"/>
    </location>
</feature>
<dbReference type="Gene3D" id="3.30.200.20">
    <property type="entry name" value="Phosphorylase Kinase, domain 1"/>
    <property type="match status" value="1"/>
</dbReference>
<protein>
    <submittedName>
        <fullName evidence="2">Phosphotransferase family protein</fullName>
    </submittedName>
</protein>
<dbReference type="PANTHER" id="PTHR21310:SF40">
    <property type="entry name" value="AMINOGLYCOSIDE PHOSPHOTRANSFERASE DOMAIN-CONTAINING PROTEIN-RELATED"/>
    <property type="match status" value="1"/>
</dbReference>
<dbReference type="OrthoDB" id="3806873at2"/>
<proteinExistence type="predicted"/>
<gene>
    <name evidence="2" type="ORF">FNH06_01045</name>
</gene>
<organism evidence="2 3">
    <name type="scientific">Amycolatopsis acidiphila</name>
    <dbReference type="NCBI Taxonomy" id="715473"/>
    <lineage>
        <taxon>Bacteria</taxon>
        <taxon>Bacillati</taxon>
        <taxon>Actinomycetota</taxon>
        <taxon>Actinomycetes</taxon>
        <taxon>Pseudonocardiales</taxon>
        <taxon>Pseudonocardiaceae</taxon>
        <taxon>Amycolatopsis</taxon>
    </lineage>
</organism>
<keyword evidence="2" id="KW-0808">Transferase</keyword>
<keyword evidence="3" id="KW-1185">Reference proteome</keyword>
<evidence type="ECO:0000313" key="3">
    <source>
        <dbReference type="Proteomes" id="UP000318578"/>
    </source>
</evidence>
<dbReference type="PANTHER" id="PTHR21310">
    <property type="entry name" value="AMINOGLYCOSIDE PHOSPHOTRANSFERASE-RELATED-RELATED"/>
    <property type="match status" value="1"/>
</dbReference>